<feature type="non-terminal residue" evidence="8">
    <location>
        <position position="257"/>
    </location>
</feature>
<evidence type="ECO:0000256" key="4">
    <source>
        <dbReference type="ARBA" id="ARBA00023136"/>
    </source>
</evidence>
<sequence>LQDTCCWRCEDCQAHQYLNKSTSHCMDCQDCQAPDREVGTCVDKDEKFIDYKNTWAITALAFASLGIFSTVLVGVIFWVHLNTPVIKAASRELSYILLAGIFLSFFMSFVIVAPPSLLTCGLTRFFLGFSYTVCYAAILTKTNRISRIFNKSPSKSHKARYTSPVSQVVIVSLLVSVEVVINVAWLVYNTPSTKHLCQRLVPHRVRICGGLDDYSYIVGLVYPLFLVLLCTVYAIKTRKCPGGFNEARYIAFTNYTT</sequence>
<dbReference type="EMBL" id="JARKIK010000019">
    <property type="protein sequence ID" value="KAK8745547.1"/>
    <property type="molecule type" value="Genomic_DNA"/>
</dbReference>
<comment type="caution">
    <text evidence="8">The sequence shown here is derived from an EMBL/GenBank/DDBJ whole genome shotgun (WGS) entry which is preliminary data.</text>
</comment>
<keyword evidence="3 6" id="KW-1133">Transmembrane helix</keyword>
<dbReference type="Pfam" id="PF00003">
    <property type="entry name" value="7tm_3"/>
    <property type="match status" value="1"/>
</dbReference>
<evidence type="ECO:0000256" key="6">
    <source>
        <dbReference type="SAM" id="Phobius"/>
    </source>
</evidence>
<feature type="transmembrane region" description="Helical" evidence="6">
    <location>
        <begin position="164"/>
        <end position="188"/>
    </location>
</feature>
<name>A0AAW0XMC2_CHEQU</name>
<feature type="transmembrane region" description="Helical" evidence="6">
    <location>
        <begin position="214"/>
        <end position="235"/>
    </location>
</feature>
<proteinExistence type="predicted"/>
<feature type="transmembrane region" description="Helical" evidence="6">
    <location>
        <begin position="93"/>
        <end position="113"/>
    </location>
</feature>
<reference evidence="8 9" key="1">
    <citation type="journal article" date="2024" name="BMC Genomics">
        <title>Genome assembly of redclaw crayfish (Cherax quadricarinatus) provides insights into its immune adaptation and hypoxia tolerance.</title>
        <authorList>
            <person name="Liu Z."/>
            <person name="Zheng J."/>
            <person name="Li H."/>
            <person name="Fang K."/>
            <person name="Wang S."/>
            <person name="He J."/>
            <person name="Zhou D."/>
            <person name="Weng S."/>
            <person name="Chi M."/>
            <person name="Gu Z."/>
            <person name="He J."/>
            <person name="Li F."/>
            <person name="Wang M."/>
        </authorList>
    </citation>
    <scope>NUCLEOTIDE SEQUENCE [LARGE SCALE GENOMIC DNA]</scope>
    <source>
        <strain evidence="8">ZL_2023a</strain>
    </source>
</reference>
<keyword evidence="4 6" id="KW-0472">Membrane</keyword>
<feature type="transmembrane region" description="Helical" evidence="6">
    <location>
        <begin position="125"/>
        <end position="143"/>
    </location>
</feature>
<protein>
    <recommendedName>
        <fullName evidence="7">G-protein coupled receptors family 3 profile domain-containing protein</fullName>
    </recommendedName>
</protein>
<evidence type="ECO:0000313" key="8">
    <source>
        <dbReference type="EMBL" id="KAK8745547.1"/>
    </source>
</evidence>
<keyword evidence="2 6" id="KW-0812">Transmembrane</keyword>
<feature type="transmembrane region" description="Helical" evidence="6">
    <location>
        <begin position="55"/>
        <end position="81"/>
    </location>
</feature>
<dbReference type="GO" id="GO:0004930">
    <property type="term" value="F:G protein-coupled receptor activity"/>
    <property type="evidence" value="ECO:0007669"/>
    <property type="project" value="InterPro"/>
</dbReference>
<feature type="non-terminal residue" evidence="8">
    <location>
        <position position="1"/>
    </location>
</feature>
<comment type="subcellular location">
    <subcellularLocation>
        <location evidence="1">Membrane</location>
        <topology evidence="1">Multi-pass membrane protein</topology>
    </subcellularLocation>
</comment>
<gene>
    <name evidence="8" type="ORF">OTU49_000254</name>
</gene>
<evidence type="ECO:0000313" key="9">
    <source>
        <dbReference type="Proteomes" id="UP001445076"/>
    </source>
</evidence>
<dbReference type="InterPro" id="IPR038550">
    <property type="entry name" value="GPCR_3_9-Cys_sf"/>
</dbReference>
<keyword evidence="5" id="KW-0325">Glycoprotein</keyword>
<dbReference type="InterPro" id="IPR017978">
    <property type="entry name" value="GPCR_3_C"/>
</dbReference>
<evidence type="ECO:0000256" key="5">
    <source>
        <dbReference type="ARBA" id="ARBA00023180"/>
    </source>
</evidence>
<dbReference type="PANTHER" id="PTHR24060">
    <property type="entry name" value="METABOTROPIC GLUTAMATE RECEPTOR"/>
    <property type="match status" value="1"/>
</dbReference>
<keyword evidence="9" id="KW-1185">Reference proteome</keyword>
<evidence type="ECO:0000256" key="2">
    <source>
        <dbReference type="ARBA" id="ARBA00022692"/>
    </source>
</evidence>
<feature type="domain" description="G-protein coupled receptors family 3 profile" evidence="7">
    <location>
        <begin position="55"/>
        <end position="257"/>
    </location>
</feature>
<dbReference type="InterPro" id="IPR050726">
    <property type="entry name" value="mGluR"/>
</dbReference>
<evidence type="ECO:0000256" key="1">
    <source>
        <dbReference type="ARBA" id="ARBA00004141"/>
    </source>
</evidence>
<dbReference type="Proteomes" id="UP001445076">
    <property type="component" value="Unassembled WGS sequence"/>
</dbReference>
<organism evidence="8 9">
    <name type="scientific">Cherax quadricarinatus</name>
    <name type="common">Australian red claw crayfish</name>
    <dbReference type="NCBI Taxonomy" id="27406"/>
    <lineage>
        <taxon>Eukaryota</taxon>
        <taxon>Metazoa</taxon>
        <taxon>Ecdysozoa</taxon>
        <taxon>Arthropoda</taxon>
        <taxon>Crustacea</taxon>
        <taxon>Multicrustacea</taxon>
        <taxon>Malacostraca</taxon>
        <taxon>Eumalacostraca</taxon>
        <taxon>Eucarida</taxon>
        <taxon>Decapoda</taxon>
        <taxon>Pleocyemata</taxon>
        <taxon>Astacidea</taxon>
        <taxon>Parastacoidea</taxon>
        <taxon>Parastacidae</taxon>
        <taxon>Cherax</taxon>
    </lineage>
</organism>
<dbReference type="GO" id="GO:0016020">
    <property type="term" value="C:membrane"/>
    <property type="evidence" value="ECO:0007669"/>
    <property type="project" value="UniProtKB-SubCell"/>
</dbReference>
<evidence type="ECO:0000259" key="7">
    <source>
        <dbReference type="PROSITE" id="PS50259"/>
    </source>
</evidence>
<dbReference type="Gene3D" id="2.10.50.30">
    <property type="entry name" value="GPCR, family 3, nine cysteines domain"/>
    <property type="match status" value="1"/>
</dbReference>
<accession>A0AAW0XMC2</accession>
<dbReference type="AlphaFoldDB" id="A0AAW0XMC2"/>
<dbReference type="PROSITE" id="PS50259">
    <property type="entry name" value="G_PROTEIN_RECEP_F3_4"/>
    <property type="match status" value="1"/>
</dbReference>
<evidence type="ECO:0000256" key="3">
    <source>
        <dbReference type="ARBA" id="ARBA00022989"/>
    </source>
</evidence>